<dbReference type="InterPro" id="IPR050074">
    <property type="entry name" value="DHO_dehydrogenase"/>
</dbReference>
<evidence type="ECO:0000256" key="9">
    <source>
        <dbReference type="ARBA" id="ARBA00023002"/>
    </source>
</evidence>
<dbReference type="InterPro" id="IPR049622">
    <property type="entry name" value="Dihydroorotate_DH_I"/>
</dbReference>
<dbReference type="GO" id="GO:0006207">
    <property type="term" value="P:'de novo' pyrimidine nucleobase biosynthetic process"/>
    <property type="evidence" value="ECO:0007669"/>
    <property type="project" value="InterPro"/>
</dbReference>
<keyword evidence="8" id="KW-0665">Pyrimidine biosynthesis</keyword>
<evidence type="ECO:0000256" key="4">
    <source>
        <dbReference type="ARBA" id="ARBA00008008"/>
    </source>
</evidence>
<evidence type="ECO:0000256" key="6">
    <source>
        <dbReference type="ARBA" id="ARBA00022630"/>
    </source>
</evidence>
<keyword evidence="6" id="KW-0285">Flavoprotein</keyword>
<protein>
    <submittedName>
        <fullName evidence="11">Dihydroorotate dehydrogenase (Catalytic subunit)</fullName>
        <ecNumber evidence="11">1.3.1.15</ecNumber>
    </submittedName>
</protein>
<sequence length="316" mass="33212">MTEIYSGRTAGKKPDLSVNIGKLRMKNPVTTASGTFGFGPEYAPYLDLNRLGAIVVKGTTLQPRPGNPTPRLVETPAGILNSIGLQNPGVDCLIGEYLPYLAQYDLPVIVNISGDTVEDYAELAGKLERAAGVAALEVNISCPNVKKGGMQFGSDPYMAAEVTRAVRGNTDKPVIVKLSPNVTSIVGVAVEVAAAGADALSMINTLLGMAIDIRRRRPLLGNIMGGLSGPAVRPVAVRAVWQVYREVDLPIIGMGGIVTAEDALEFILAGATAVAVGTANFINPRAALEELEGIEQYLTEHQIGEIGELVGAAHRT</sequence>
<evidence type="ECO:0000256" key="8">
    <source>
        <dbReference type="ARBA" id="ARBA00022975"/>
    </source>
</evidence>
<dbReference type="FunFam" id="3.20.20.70:FF:000027">
    <property type="entry name" value="Dihydropyrimidine dehydrogenase [NADP(+)]"/>
    <property type="match status" value="1"/>
</dbReference>
<name>A0A485M592_9ZZZZ</name>
<evidence type="ECO:0000256" key="2">
    <source>
        <dbReference type="ARBA" id="ARBA00004496"/>
    </source>
</evidence>
<dbReference type="PROSITE" id="PS00912">
    <property type="entry name" value="DHODEHASE_2"/>
    <property type="match status" value="1"/>
</dbReference>
<dbReference type="GO" id="GO:0005737">
    <property type="term" value="C:cytoplasm"/>
    <property type="evidence" value="ECO:0007669"/>
    <property type="project" value="UniProtKB-SubCell"/>
</dbReference>
<dbReference type="Pfam" id="PF01180">
    <property type="entry name" value="DHO_dh"/>
    <property type="match status" value="1"/>
</dbReference>
<evidence type="ECO:0000256" key="1">
    <source>
        <dbReference type="ARBA" id="ARBA00001917"/>
    </source>
</evidence>
<comment type="similarity">
    <text evidence="4">Belongs to the dihydroorotate dehydrogenase family. Type 1 subfamily.</text>
</comment>
<keyword evidence="5" id="KW-0963">Cytoplasm</keyword>
<organism evidence="11">
    <name type="scientific">anaerobic digester metagenome</name>
    <dbReference type="NCBI Taxonomy" id="1263854"/>
    <lineage>
        <taxon>unclassified sequences</taxon>
        <taxon>metagenomes</taxon>
        <taxon>ecological metagenomes</taxon>
    </lineage>
</organism>
<dbReference type="GO" id="GO:0044205">
    <property type="term" value="P:'de novo' UMP biosynthetic process"/>
    <property type="evidence" value="ECO:0007669"/>
    <property type="project" value="UniProtKB-UniPathway"/>
</dbReference>
<dbReference type="PIRSF" id="PIRSF000164">
    <property type="entry name" value="DHO_oxidase"/>
    <property type="match status" value="1"/>
</dbReference>
<dbReference type="Gene3D" id="3.20.20.70">
    <property type="entry name" value="Aldolase class I"/>
    <property type="match status" value="1"/>
</dbReference>
<dbReference type="InterPro" id="IPR001295">
    <property type="entry name" value="Dihydroorotate_DH_CS"/>
</dbReference>
<proteinExistence type="inferred from homology"/>
<reference evidence="11" key="1">
    <citation type="submission" date="2019-03" db="EMBL/GenBank/DDBJ databases">
        <authorList>
            <person name="Hao L."/>
        </authorList>
    </citation>
    <scope>NUCLEOTIDE SEQUENCE</scope>
</reference>
<dbReference type="EC" id="1.3.1.15" evidence="11"/>
<evidence type="ECO:0000256" key="7">
    <source>
        <dbReference type="ARBA" id="ARBA00022643"/>
    </source>
</evidence>
<dbReference type="HAMAP" id="MF_00224">
    <property type="entry name" value="DHO_dh_type1"/>
    <property type="match status" value="1"/>
</dbReference>
<dbReference type="EMBL" id="CAADRN010000343">
    <property type="protein sequence ID" value="VFU18322.1"/>
    <property type="molecule type" value="Genomic_DNA"/>
</dbReference>
<evidence type="ECO:0000256" key="3">
    <source>
        <dbReference type="ARBA" id="ARBA00004725"/>
    </source>
</evidence>
<gene>
    <name evidence="11" type="primary">pyrD</name>
    <name evidence="11" type="ORF">SCFA_430004</name>
</gene>
<dbReference type="PANTHER" id="PTHR48109:SF1">
    <property type="entry name" value="DIHYDROOROTATE DEHYDROGENASE (FUMARATE)"/>
    <property type="match status" value="1"/>
</dbReference>
<comment type="cofactor">
    <cofactor evidence="1">
        <name>FMN</name>
        <dbReference type="ChEBI" id="CHEBI:58210"/>
    </cofactor>
</comment>
<dbReference type="InterPro" id="IPR033888">
    <property type="entry name" value="DHOD_1B"/>
</dbReference>
<comment type="pathway">
    <text evidence="3">Pyrimidine metabolism; UMP biosynthesis via de novo pathway.</text>
</comment>
<evidence type="ECO:0000313" key="11">
    <source>
        <dbReference type="EMBL" id="VFU18322.1"/>
    </source>
</evidence>
<dbReference type="SUPFAM" id="SSF51395">
    <property type="entry name" value="FMN-linked oxidoreductases"/>
    <property type="match status" value="1"/>
</dbReference>
<dbReference type="NCBIfam" id="NF005574">
    <property type="entry name" value="PRK07259.1"/>
    <property type="match status" value="1"/>
</dbReference>
<dbReference type="PANTHER" id="PTHR48109">
    <property type="entry name" value="DIHYDROOROTATE DEHYDROGENASE (QUINONE), MITOCHONDRIAL-RELATED"/>
    <property type="match status" value="1"/>
</dbReference>
<accession>A0A485M592</accession>
<comment type="subcellular location">
    <subcellularLocation>
        <location evidence="2">Cytoplasm</location>
    </subcellularLocation>
</comment>
<dbReference type="CDD" id="cd04740">
    <property type="entry name" value="DHOD_1B_like"/>
    <property type="match status" value="1"/>
</dbReference>
<dbReference type="AlphaFoldDB" id="A0A485M592"/>
<keyword evidence="9 11" id="KW-0560">Oxidoreductase</keyword>
<dbReference type="InterPro" id="IPR024920">
    <property type="entry name" value="Dihydroorotate_DH_1"/>
</dbReference>
<keyword evidence="7" id="KW-0288">FMN</keyword>
<dbReference type="PROSITE" id="PS00911">
    <property type="entry name" value="DHODEHASE_1"/>
    <property type="match status" value="1"/>
</dbReference>
<dbReference type="InterPro" id="IPR013785">
    <property type="entry name" value="Aldolase_TIM"/>
</dbReference>
<dbReference type="InterPro" id="IPR012135">
    <property type="entry name" value="Dihydroorotate_DH_1_2"/>
</dbReference>
<evidence type="ECO:0000259" key="10">
    <source>
        <dbReference type="Pfam" id="PF01180"/>
    </source>
</evidence>
<dbReference type="UniPathway" id="UPA00070"/>
<feature type="domain" description="Dihydroorotate dehydrogenase catalytic" evidence="10">
    <location>
        <begin position="16"/>
        <end position="294"/>
    </location>
</feature>
<evidence type="ECO:0000256" key="5">
    <source>
        <dbReference type="ARBA" id="ARBA00022490"/>
    </source>
</evidence>
<dbReference type="InterPro" id="IPR005720">
    <property type="entry name" value="Dihydroorotate_DH_cat"/>
</dbReference>
<dbReference type="GO" id="GO:0050158">
    <property type="term" value="F:dihydroorotate dehydrogenase (NADP+) activity"/>
    <property type="evidence" value="ECO:0007669"/>
    <property type="project" value="UniProtKB-EC"/>
</dbReference>
<dbReference type="NCBIfam" id="TIGR01037">
    <property type="entry name" value="pyrD_sub1_fam"/>
    <property type="match status" value="1"/>
</dbReference>